<dbReference type="PANTHER" id="PTHR12815:SF23">
    <property type="entry name" value="OUTER MEMBRANE PROTEIN ASSEMBLY FACTOR BAMA"/>
    <property type="match status" value="1"/>
</dbReference>
<comment type="subcellular location">
    <subcellularLocation>
        <location evidence="8">Cell outer membrane</location>
    </subcellularLocation>
    <subcellularLocation>
        <location evidence="1">Membrane</location>
    </subcellularLocation>
</comment>
<dbReference type="OrthoDB" id="9803054at2"/>
<sequence>MYIAERGPVSRNILRQFGRHSAALSVFAILSITSLGMGTPAAAQSYSFSTVKVEGNERVDAATILSYAGIGQGQTVSAGELNDAFQRISAAGLFESVQITPQGGTLVIAVKEFPTISVINFEGNRRLKDEMLAGIIKSQSRRVFSPAQAEADAAEITKAYQEGGRFAVTVDPRIIRRSGNRVDLVFDIKEGKVVEVERLSFVGNRAFSDRRLRQVLATKQAGLFRSIIQSDTFIADRIEFDKQLLRDFYAARGYADFQVLDAVGEVTRERDGFFVTFNVREGQSFKVGRVSTISEIPEIDAAEFEAVQKLRSGVTYTPTVIENNITRMENLALRKGLNFVKFEPRITRNPRGLTLDVEFVISKGDRVFVERIDIEGNTTTLDSVIRREFRAAEGDPFNPREVRRAAERIRALGFFKDAKVDAEQGSAPDQVIVNVDVEEQPTGSLSFGVTYGADSGVGLNAAFQETNFLGRGQTIGLSLGTGTDNKTAAFNFSEPAFLGRDLNFSVFAGYTETDNANAFYNTRDANIGFGIGFPVGENSTLQLNYKLSESRISDVGPNSSVILHAEEAVGGQFSSSIGYAFAYDTRTTGLDPNGGILLRFSQDFAGLGGDLQFINTNALALAERRVLNDDLTLRAVFEGGMLNTSKNNSRVTERFFLNSKIRGFESNGIGPRDLNAVNQDALGGNMYAVARFDAEFPIGLPDEYNIKGGVFADVGTVWSLDNVNGGPVGGPIGAVDDSANLRASIGVSLFWDTPIGPLRFNIARAIKKESYDKERKFDLTISSSF</sequence>
<evidence type="ECO:0000256" key="8">
    <source>
        <dbReference type="HAMAP-Rule" id="MF_01430"/>
    </source>
</evidence>
<dbReference type="InterPro" id="IPR039910">
    <property type="entry name" value="D15-like"/>
</dbReference>
<dbReference type="Pfam" id="PF01103">
    <property type="entry name" value="Omp85"/>
    <property type="match status" value="1"/>
</dbReference>
<dbReference type="AlphaFoldDB" id="A0A1H8DQY1"/>
<evidence type="ECO:0000256" key="5">
    <source>
        <dbReference type="ARBA" id="ARBA00022737"/>
    </source>
</evidence>
<dbReference type="Proteomes" id="UP000183002">
    <property type="component" value="Unassembled WGS sequence"/>
</dbReference>
<dbReference type="InterPro" id="IPR034746">
    <property type="entry name" value="POTRA"/>
</dbReference>
<dbReference type="InterPro" id="IPR000184">
    <property type="entry name" value="Bac_surfAg_D15"/>
</dbReference>
<dbReference type="PANTHER" id="PTHR12815">
    <property type="entry name" value="SORTING AND ASSEMBLY MACHINERY SAMM50 PROTEIN FAMILY MEMBER"/>
    <property type="match status" value="1"/>
</dbReference>
<dbReference type="GO" id="GO:0043165">
    <property type="term" value="P:Gram-negative-bacterium-type cell outer membrane assembly"/>
    <property type="evidence" value="ECO:0007669"/>
    <property type="project" value="UniProtKB-UniRule"/>
</dbReference>
<proteinExistence type="inferred from homology"/>
<evidence type="ECO:0000313" key="12">
    <source>
        <dbReference type="Proteomes" id="UP000183002"/>
    </source>
</evidence>
<evidence type="ECO:0000256" key="7">
    <source>
        <dbReference type="ARBA" id="ARBA00023237"/>
    </source>
</evidence>
<dbReference type="STRING" id="1077947.SAMN05216227_100798"/>
<keyword evidence="6 8" id="KW-0472">Membrane</keyword>
<evidence type="ECO:0000256" key="9">
    <source>
        <dbReference type="NCBIfam" id="TIGR03303"/>
    </source>
</evidence>
<accession>A0A1H8DQY1</accession>
<comment type="similarity">
    <text evidence="8">Belongs to the BamA family.</text>
</comment>
<feature type="domain" description="POTRA" evidence="10">
    <location>
        <begin position="46"/>
        <end position="113"/>
    </location>
</feature>
<dbReference type="Gene3D" id="2.40.160.50">
    <property type="entry name" value="membrane protein fhac: a member of the omp85/tpsb transporter family"/>
    <property type="match status" value="1"/>
</dbReference>
<evidence type="ECO:0000313" key="11">
    <source>
        <dbReference type="EMBL" id="SEN09606.1"/>
    </source>
</evidence>
<reference evidence="11 12" key="1">
    <citation type="submission" date="2016-10" db="EMBL/GenBank/DDBJ databases">
        <authorList>
            <person name="de Groot N.N."/>
        </authorList>
    </citation>
    <scope>NUCLEOTIDE SEQUENCE [LARGE SCALE GENOMIC DNA]</scope>
    <source>
        <strain evidence="11 12">CGMCC 1.10836</strain>
    </source>
</reference>
<protein>
    <recommendedName>
        <fullName evidence="8 9">Outer membrane protein assembly factor BamA</fullName>
    </recommendedName>
</protein>
<dbReference type="PIRSF" id="PIRSF006076">
    <property type="entry name" value="OM_assembly_OMP85"/>
    <property type="match status" value="1"/>
</dbReference>
<dbReference type="RefSeq" id="WP_082224790.1">
    <property type="nucleotide sequence ID" value="NZ_FOCO01000007.1"/>
</dbReference>
<dbReference type="SUPFAM" id="SSF56935">
    <property type="entry name" value="Porins"/>
    <property type="match status" value="1"/>
</dbReference>
<comment type="function">
    <text evidence="8">Part of the outer membrane protein assembly complex, which is involved in assembly and insertion of beta-barrel proteins into the outer membrane.</text>
</comment>
<dbReference type="EMBL" id="FOCO01000007">
    <property type="protein sequence ID" value="SEN09606.1"/>
    <property type="molecule type" value="Genomic_DNA"/>
</dbReference>
<keyword evidence="4 8" id="KW-0732">Signal</keyword>
<organism evidence="11 12">
    <name type="scientific">Pseudorhodobacter antarcticus</name>
    <dbReference type="NCBI Taxonomy" id="1077947"/>
    <lineage>
        <taxon>Bacteria</taxon>
        <taxon>Pseudomonadati</taxon>
        <taxon>Pseudomonadota</taxon>
        <taxon>Alphaproteobacteria</taxon>
        <taxon>Rhodobacterales</taxon>
        <taxon>Paracoccaceae</taxon>
        <taxon>Pseudorhodobacter</taxon>
    </lineage>
</organism>
<evidence type="ECO:0000256" key="2">
    <source>
        <dbReference type="ARBA" id="ARBA00022452"/>
    </source>
</evidence>
<dbReference type="InterPro" id="IPR023707">
    <property type="entry name" value="OM_assembly_BamA"/>
</dbReference>
<dbReference type="PROSITE" id="PS51779">
    <property type="entry name" value="POTRA"/>
    <property type="match status" value="3"/>
</dbReference>
<feature type="domain" description="POTRA" evidence="10">
    <location>
        <begin position="114"/>
        <end position="191"/>
    </location>
</feature>
<keyword evidence="12" id="KW-1185">Reference proteome</keyword>
<gene>
    <name evidence="8" type="primary">bamA</name>
    <name evidence="11" type="ORF">SAMN05216227_100798</name>
</gene>
<dbReference type="InterPro" id="IPR010827">
    <property type="entry name" value="BamA/TamA_POTRA"/>
</dbReference>
<evidence type="ECO:0000256" key="3">
    <source>
        <dbReference type="ARBA" id="ARBA00022692"/>
    </source>
</evidence>
<dbReference type="Pfam" id="PF07244">
    <property type="entry name" value="POTRA"/>
    <property type="match status" value="4"/>
</dbReference>
<dbReference type="GO" id="GO:0009279">
    <property type="term" value="C:cell outer membrane"/>
    <property type="evidence" value="ECO:0007669"/>
    <property type="project" value="UniProtKB-SubCell"/>
</dbReference>
<keyword evidence="2 8" id="KW-1134">Transmembrane beta strand</keyword>
<dbReference type="Gene3D" id="3.10.20.310">
    <property type="entry name" value="membrane protein fhac"/>
    <property type="match status" value="5"/>
</dbReference>
<comment type="subunit">
    <text evidence="8">Part of the Bam complex.</text>
</comment>
<keyword evidence="3 8" id="KW-0812">Transmembrane</keyword>
<dbReference type="NCBIfam" id="TIGR03303">
    <property type="entry name" value="OM_YaeT"/>
    <property type="match status" value="1"/>
</dbReference>
<feature type="domain" description="POTRA" evidence="10">
    <location>
        <begin position="367"/>
        <end position="440"/>
    </location>
</feature>
<evidence type="ECO:0000259" key="10">
    <source>
        <dbReference type="PROSITE" id="PS51779"/>
    </source>
</evidence>
<dbReference type="GO" id="GO:0051205">
    <property type="term" value="P:protein insertion into membrane"/>
    <property type="evidence" value="ECO:0007669"/>
    <property type="project" value="UniProtKB-UniRule"/>
</dbReference>
<keyword evidence="7 8" id="KW-0998">Cell outer membrane</keyword>
<name>A0A1H8DQY1_9RHOB</name>
<dbReference type="HAMAP" id="MF_01430">
    <property type="entry name" value="OM_assembly_BamA"/>
    <property type="match status" value="1"/>
</dbReference>
<evidence type="ECO:0000256" key="6">
    <source>
        <dbReference type="ARBA" id="ARBA00023136"/>
    </source>
</evidence>
<keyword evidence="5 8" id="KW-0677">Repeat</keyword>
<evidence type="ECO:0000256" key="1">
    <source>
        <dbReference type="ARBA" id="ARBA00004370"/>
    </source>
</evidence>
<evidence type="ECO:0000256" key="4">
    <source>
        <dbReference type="ARBA" id="ARBA00022729"/>
    </source>
</evidence>